<dbReference type="PROSITE" id="PS51932">
    <property type="entry name" value="BMV"/>
    <property type="match status" value="1"/>
</dbReference>
<dbReference type="RefSeq" id="WP_065676512.1">
    <property type="nucleotide sequence ID" value="NZ_AP025463.1"/>
</dbReference>
<evidence type="ECO:0000313" key="4">
    <source>
        <dbReference type="Proteomes" id="UP000092819"/>
    </source>
</evidence>
<accession>A0A1C3JEE0</accession>
<dbReference type="Proteomes" id="UP000092819">
    <property type="component" value="Unassembled WGS sequence"/>
</dbReference>
<name>A0A1C3JEE0_9VIBR</name>
<sequence>MYLAQVTGAIVSTTKHESLNGNKLLLVTRLDNEHRLTRDTEIAIDCVGAGNSDIVVVTTGSSARKSSCHPASVTDAAIVGIVDSLES</sequence>
<dbReference type="EMBL" id="FLQZ01000043">
    <property type="protein sequence ID" value="SBT13506.1"/>
    <property type="molecule type" value="Genomic_DNA"/>
</dbReference>
<dbReference type="GO" id="GO:0031469">
    <property type="term" value="C:bacterial microcompartment"/>
    <property type="evidence" value="ECO:0007669"/>
    <property type="project" value="UniProtKB-SubCell"/>
</dbReference>
<dbReference type="Gene3D" id="2.40.50.220">
    <property type="entry name" value="EutN/Ccml"/>
    <property type="match status" value="1"/>
</dbReference>
<keyword evidence="4" id="KW-1185">Reference proteome</keyword>
<dbReference type="PANTHER" id="PTHR36539">
    <property type="entry name" value="ETHANOLAMINE UTILIZATION PROTEIN EUTN"/>
    <property type="match status" value="1"/>
</dbReference>
<gene>
    <name evidence="3" type="primary">ccmL</name>
    <name evidence="3" type="ORF">VCE7224_02255</name>
</gene>
<organism evidence="3 4">
    <name type="scientific">Vibrio celticus</name>
    <dbReference type="NCBI Taxonomy" id="446372"/>
    <lineage>
        <taxon>Bacteria</taxon>
        <taxon>Pseudomonadati</taxon>
        <taxon>Pseudomonadota</taxon>
        <taxon>Gammaproteobacteria</taxon>
        <taxon>Vibrionales</taxon>
        <taxon>Vibrionaceae</taxon>
        <taxon>Vibrio</taxon>
    </lineage>
</organism>
<dbReference type="InterPro" id="IPR004992">
    <property type="entry name" value="EutN_CcmL"/>
</dbReference>
<proteinExistence type="predicted"/>
<evidence type="ECO:0000256" key="2">
    <source>
        <dbReference type="ARBA" id="ARBA00024446"/>
    </source>
</evidence>
<dbReference type="Pfam" id="PF03319">
    <property type="entry name" value="EutN_CcmL"/>
    <property type="match status" value="1"/>
</dbReference>
<evidence type="ECO:0000313" key="3">
    <source>
        <dbReference type="EMBL" id="SBT13506.1"/>
    </source>
</evidence>
<reference evidence="4" key="1">
    <citation type="submission" date="2016-06" db="EMBL/GenBank/DDBJ databases">
        <authorList>
            <person name="Rodrigo-Torres L."/>
            <person name="Arahal D.R."/>
        </authorList>
    </citation>
    <scope>NUCLEOTIDE SEQUENCE [LARGE SCALE GENOMIC DNA]</scope>
    <source>
        <strain evidence="4">CECT 7224</strain>
    </source>
</reference>
<dbReference type="InterPro" id="IPR036677">
    <property type="entry name" value="EutN_CcmL_sf"/>
</dbReference>
<protein>
    <submittedName>
        <fullName evidence="3">Carbon dioxide concentrating mechanism protein CcmL</fullName>
    </submittedName>
</protein>
<comment type="subcellular location">
    <subcellularLocation>
        <location evidence="1">Bacterial microcompartment</location>
    </subcellularLocation>
</comment>
<dbReference type="PANTHER" id="PTHR36539:SF1">
    <property type="entry name" value="BACTERIAL MICROCOMPARTMENT SHELL VERTEX PROTEIN EUTN"/>
    <property type="match status" value="1"/>
</dbReference>
<evidence type="ECO:0000256" key="1">
    <source>
        <dbReference type="ARBA" id="ARBA00024322"/>
    </source>
</evidence>
<keyword evidence="2" id="KW-1283">Bacterial microcompartment</keyword>
<dbReference type="AlphaFoldDB" id="A0A1C3JEE0"/>
<dbReference type="SUPFAM" id="SSF159133">
    <property type="entry name" value="EutN/CcmL-like"/>
    <property type="match status" value="1"/>
</dbReference>
<dbReference type="CDD" id="cd01614">
    <property type="entry name" value="EutN_CcmL"/>
    <property type="match status" value="1"/>
</dbReference>